<proteinExistence type="predicted"/>
<reference evidence="1" key="1">
    <citation type="submission" date="2021-06" db="EMBL/GenBank/DDBJ databases">
        <authorList>
            <person name="Kallberg Y."/>
            <person name="Tangrot J."/>
            <person name="Rosling A."/>
        </authorList>
    </citation>
    <scope>NUCLEOTIDE SEQUENCE</scope>
    <source>
        <strain evidence="1">MA461A</strain>
    </source>
</reference>
<gene>
    <name evidence="1" type="ORF">RPERSI_LOCUS24210</name>
</gene>
<protein>
    <submittedName>
        <fullName evidence="1">10792_t:CDS:1</fullName>
    </submittedName>
</protein>
<sequence length="73" mass="8187">KDTVRGFVDPRFKQVKEIFEKNIESGEEVGASVTIYYQDKVVVDLTGGIANIETGKIYDKDTLQLVFSCTKVL</sequence>
<dbReference type="EMBL" id="CAJVQC010077242">
    <property type="protein sequence ID" value="CAG8815390.1"/>
    <property type="molecule type" value="Genomic_DNA"/>
</dbReference>
<comment type="caution">
    <text evidence="1">The sequence shown here is derived from an EMBL/GenBank/DDBJ whole genome shotgun (WGS) entry which is preliminary data.</text>
</comment>
<name>A0ACA9RWT6_9GLOM</name>
<organism evidence="1 2">
    <name type="scientific">Racocetra persica</name>
    <dbReference type="NCBI Taxonomy" id="160502"/>
    <lineage>
        <taxon>Eukaryota</taxon>
        <taxon>Fungi</taxon>
        <taxon>Fungi incertae sedis</taxon>
        <taxon>Mucoromycota</taxon>
        <taxon>Glomeromycotina</taxon>
        <taxon>Glomeromycetes</taxon>
        <taxon>Diversisporales</taxon>
        <taxon>Gigasporaceae</taxon>
        <taxon>Racocetra</taxon>
    </lineage>
</organism>
<accession>A0ACA9RWT6</accession>
<keyword evidence="2" id="KW-1185">Reference proteome</keyword>
<feature type="non-terminal residue" evidence="1">
    <location>
        <position position="1"/>
    </location>
</feature>
<feature type="non-terminal residue" evidence="1">
    <location>
        <position position="73"/>
    </location>
</feature>
<evidence type="ECO:0000313" key="2">
    <source>
        <dbReference type="Proteomes" id="UP000789920"/>
    </source>
</evidence>
<dbReference type="Proteomes" id="UP000789920">
    <property type="component" value="Unassembled WGS sequence"/>
</dbReference>
<evidence type="ECO:0000313" key="1">
    <source>
        <dbReference type="EMBL" id="CAG8815390.1"/>
    </source>
</evidence>